<proteinExistence type="predicted"/>
<dbReference type="EMBL" id="OJIN01000125">
    <property type="protein sequence ID" value="SPD74184.1"/>
    <property type="molecule type" value="Genomic_DNA"/>
</dbReference>
<gene>
    <name evidence="1" type="ORF">PITCH_A2100001</name>
</gene>
<protein>
    <recommendedName>
        <fullName evidence="2">Phenol degradation protein meta</fullName>
    </recommendedName>
</protein>
<dbReference type="InterPro" id="IPR025737">
    <property type="entry name" value="FApF"/>
</dbReference>
<accession>A0A445MXC8</accession>
<dbReference type="Pfam" id="PF13557">
    <property type="entry name" value="Phenol_MetA_deg"/>
    <property type="match status" value="1"/>
</dbReference>
<organism evidence="1">
    <name type="scientific">uncultured Desulfobacterium sp</name>
    <dbReference type="NCBI Taxonomy" id="201089"/>
    <lineage>
        <taxon>Bacteria</taxon>
        <taxon>Pseudomonadati</taxon>
        <taxon>Thermodesulfobacteriota</taxon>
        <taxon>Desulfobacteria</taxon>
        <taxon>Desulfobacterales</taxon>
        <taxon>Desulfobacteriaceae</taxon>
        <taxon>Desulfobacterium</taxon>
        <taxon>environmental samples</taxon>
    </lineage>
</organism>
<sequence length="319" mass="36095">MMKRFFAVVVICALTLGVECTNVLSYDLPSLNLGFTSFIDGTPPAGPGHYFTQWVQYYNSKRLTDEDGDPILPGFADEELNAWISLTQYIYQSNQELLFGGKWGIDVIIPAVSLDLEYGVPNNFNFPEDNNGGIGDLLIGPLLQWDITMGEKGPIFVQRIEFQLIFPTGKYDDNRALNPGSNFFSFNPYWAGTLFLGPKWEVSTRIHYLWNDENDDPNNGALHDSQAGQAIHANFAFSYDLLPKRMRIGLNGYYLKQITDTKFDGHDVSGRREQRLAIGPGILYSFSGDNHLFLNTFFETASENISEGKRISLRWVLHF</sequence>
<evidence type="ECO:0000313" key="1">
    <source>
        <dbReference type="EMBL" id="SPD74184.1"/>
    </source>
</evidence>
<reference evidence="1" key="1">
    <citation type="submission" date="2018-01" db="EMBL/GenBank/DDBJ databases">
        <authorList>
            <person name="Regsiter A."/>
            <person name="William W."/>
        </authorList>
    </citation>
    <scope>NUCLEOTIDE SEQUENCE</scope>
    <source>
        <strain evidence="1">TRIP AH-1</strain>
    </source>
</reference>
<dbReference type="AlphaFoldDB" id="A0A445MXC8"/>
<evidence type="ECO:0008006" key="2">
    <source>
        <dbReference type="Google" id="ProtNLM"/>
    </source>
</evidence>
<name>A0A445MXC8_9BACT</name>